<name>A0AAX2CE00_9BACI</name>
<comment type="function">
    <text evidence="3">Catalyzes the epimerization of the C3' and C5'positions of dTDP-6-deoxy-D-xylo-4-hexulose, forming dTDP-6-deoxy-L-lyxo-4-hexulose.</text>
</comment>
<feature type="site" description="Participates in a stacking interaction with the thymidine ring of dTDP-4-oxo-6-deoxyglucose" evidence="2">
    <location>
        <position position="138"/>
    </location>
</feature>
<evidence type="ECO:0000256" key="1">
    <source>
        <dbReference type="PIRSR" id="PIRSR600888-1"/>
    </source>
</evidence>
<dbReference type="AlphaFoldDB" id="A0AAX2CE00"/>
<dbReference type="CDD" id="cd00438">
    <property type="entry name" value="cupin_RmlC"/>
    <property type="match status" value="1"/>
</dbReference>
<dbReference type="EMBL" id="FMIK01000018">
    <property type="protein sequence ID" value="SCL86915.1"/>
    <property type="molecule type" value="Genomic_DNA"/>
</dbReference>
<gene>
    <name evidence="4" type="ORF">BCB44BAC_01049</name>
</gene>
<dbReference type="InterPro" id="IPR014710">
    <property type="entry name" value="RmlC-like_jellyroll"/>
</dbReference>
<dbReference type="RefSeq" id="WP_011984023.1">
    <property type="nucleotide sequence ID" value="NZ_CP024096.1"/>
</dbReference>
<dbReference type="PANTHER" id="PTHR21047:SF2">
    <property type="entry name" value="THYMIDINE DIPHOSPHO-4-KETO-RHAMNOSE 3,5-EPIMERASE"/>
    <property type="match status" value="1"/>
</dbReference>
<dbReference type="GO" id="GO:0019305">
    <property type="term" value="P:dTDP-rhamnose biosynthetic process"/>
    <property type="evidence" value="ECO:0007669"/>
    <property type="project" value="UniProtKB-UniRule"/>
</dbReference>
<dbReference type="Gene3D" id="2.60.120.10">
    <property type="entry name" value="Jelly Rolls"/>
    <property type="match status" value="1"/>
</dbReference>
<comment type="subunit">
    <text evidence="3">Homodimer.</text>
</comment>
<protein>
    <recommendedName>
        <fullName evidence="3">dTDP-4-dehydrorhamnose 3,5-epimerase</fullName>
        <ecNumber evidence="3">5.1.3.13</ecNumber>
    </recommendedName>
    <alternativeName>
        <fullName evidence="3">Thymidine diphospho-4-keto-rhamnose 3,5-epimerase</fullName>
    </alternativeName>
</protein>
<dbReference type="GO" id="GO:0008830">
    <property type="term" value="F:dTDP-4-dehydrorhamnose 3,5-epimerase activity"/>
    <property type="evidence" value="ECO:0007669"/>
    <property type="project" value="UniProtKB-UniRule"/>
</dbReference>
<feature type="active site" description="Proton acceptor" evidence="1">
    <location>
        <position position="62"/>
    </location>
</feature>
<accession>A0AAX2CE00</accession>
<dbReference type="PANTHER" id="PTHR21047">
    <property type="entry name" value="DTDP-6-DEOXY-D-GLUCOSE-3,5 EPIMERASE"/>
    <property type="match status" value="1"/>
</dbReference>
<dbReference type="Proteomes" id="UP000242164">
    <property type="component" value="Unassembled WGS sequence"/>
</dbReference>
<comment type="catalytic activity">
    <reaction evidence="3">
        <text>dTDP-4-dehydro-6-deoxy-alpha-D-glucose = dTDP-4-dehydro-beta-L-rhamnose</text>
        <dbReference type="Rhea" id="RHEA:16969"/>
        <dbReference type="ChEBI" id="CHEBI:57649"/>
        <dbReference type="ChEBI" id="CHEBI:62830"/>
        <dbReference type="EC" id="5.1.3.13"/>
    </reaction>
</comment>
<evidence type="ECO:0000256" key="3">
    <source>
        <dbReference type="RuleBase" id="RU364069"/>
    </source>
</evidence>
<evidence type="ECO:0000313" key="5">
    <source>
        <dbReference type="Proteomes" id="UP000242164"/>
    </source>
</evidence>
<dbReference type="Pfam" id="PF00908">
    <property type="entry name" value="dTDP_sugar_isom"/>
    <property type="match status" value="1"/>
</dbReference>
<dbReference type="GO" id="GO:0005829">
    <property type="term" value="C:cytosol"/>
    <property type="evidence" value="ECO:0007669"/>
    <property type="project" value="TreeGrafter"/>
</dbReference>
<dbReference type="SUPFAM" id="SSF51182">
    <property type="entry name" value="RmlC-like cupins"/>
    <property type="match status" value="1"/>
</dbReference>
<dbReference type="GO" id="GO:0000271">
    <property type="term" value="P:polysaccharide biosynthetic process"/>
    <property type="evidence" value="ECO:0007669"/>
    <property type="project" value="TreeGrafter"/>
</dbReference>
<keyword evidence="3" id="KW-0413">Isomerase</keyword>
<comment type="similarity">
    <text evidence="3">Belongs to the dTDP-4-dehydrorhamnose 3,5-epimerase family.</text>
</comment>
<comment type="caution">
    <text evidence="4">The sequence shown here is derived from an EMBL/GenBank/DDBJ whole genome shotgun (WGS) entry which is preliminary data.</text>
</comment>
<evidence type="ECO:0000256" key="2">
    <source>
        <dbReference type="PIRSR" id="PIRSR600888-3"/>
    </source>
</evidence>
<reference evidence="4 5" key="1">
    <citation type="submission" date="2016-08" db="EMBL/GenBank/DDBJ databases">
        <authorList>
            <person name="Loux V."/>
            <person name="Rue O."/>
        </authorList>
    </citation>
    <scope>NUCLEOTIDE SEQUENCE [LARGE SCALE GENOMIC DNA]</scope>
    <source>
        <strain evidence="4 5">AFSSA_08CEB44bac</strain>
    </source>
</reference>
<dbReference type="EC" id="5.1.3.13" evidence="3"/>
<dbReference type="InterPro" id="IPR000888">
    <property type="entry name" value="RmlC-like"/>
</dbReference>
<dbReference type="GeneID" id="33896302"/>
<dbReference type="NCBIfam" id="TIGR01221">
    <property type="entry name" value="rmlC"/>
    <property type="match status" value="1"/>
</dbReference>
<dbReference type="InterPro" id="IPR011051">
    <property type="entry name" value="RmlC_Cupin_sf"/>
</dbReference>
<organism evidence="4 5">
    <name type="scientific">Bacillus cytotoxicus</name>
    <dbReference type="NCBI Taxonomy" id="580165"/>
    <lineage>
        <taxon>Bacteria</taxon>
        <taxon>Bacillati</taxon>
        <taxon>Bacillota</taxon>
        <taxon>Bacilli</taxon>
        <taxon>Bacillales</taxon>
        <taxon>Bacillaceae</taxon>
        <taxon>Bacillus</taxon>
        <taxon>Bacillus cereus group</taxon>
    </lineage>
</organism>
<comment type="pathway">
    <text evidence="3">Carbohydrate biosynthesis; dTDP-L-rhamnose biosynthesis.</text>
</comment>
<evidence type="ECO:0000313" key="4">
    <source>
        <dbReference type="EMBL" id="SCL86915.1"/>
    </source>
</evidence>
<proteinExistence type="inferred from homology"/>
<feature type="active site" description="Proton donor" evidence="1">
    <location>
        <position position="132"/>
    </location>
</feature>
<sequence length="182" mass="21215">MEIVETHFQHALLLQPRLFEDHRGFFTESYNWKEFQKLGVSYSFIQDNLSFSAKAGTVRGLHFQKEPKAQTKLIQVLKGAIYDVIVDLRVSSPTYKEWKGFILSEENHRQLLVPKGFAHGFCTLVPNTLVMYKVDEYYSSDHDDGLYWNDESLAITWPVSEPILSEKDKALPTFDQYHDCFK</sequence>